<evidence type="ECO:0000256" key="4">
    <source>
        <dbReference type="SAM" id="MobiDB-lite"/>
    </source>
</evidence>
<dbReference type="PANTHER" id="PTHR12542">
    <property type="entry name" value="EXOCYST COMPLEX PROTEIN EXO70"/>
    <property type="match status" value="1"/>
</dbReference>
<keyword evidence="3" id="KW-0653">Protein transport</keyword>
<keyword evidence="6" id="KW-1185">Reference proteome</keyword>
<name>A0A1U7ZA28_NELNU</name>
<evidence type="ECO:0000313" key="6">
    <source>
        <dbReference type="Proteomes" id="UP000189703"/>
    </source>
</evidence>
<evidence type="ECO:0000259" key="5">
    <source>
        <dbReference type="Pfam" id="PF03081"/>
    </source>
</evidence>
<dbReference type="SUPFAM" id="SSF74788">
    <property type="entry name" value="Cullin repeat-like"/>
    <property type="match status" value="1"/>
</dbReference>
<dbReference type="InterPro" id="IPR004140">
    <property type="entry name" value="Exo70"/>
</dbReference>
<sequence>MEKDSPKKSGSFSCRSGKIDCSPDSESMNVDVNPEGPDTENGIKKEEEVCENKDESSSDLDSSCLAKLTQDVDRFISLLLDSKSAPNPPEVPSSVEKLAKLVEEEINESGGSFSKWSQDPGEGPSPLIEAVDRISKLTNALSEFPPDAKYTSSINLTSMVLHRAVSSLEEEFRCFLEDSKACTSDAMELRSTSLRQTSGSFNTNSTANNQDTSSSVPPEPDSARNDNFPGYTPYALFNLNRIATAMISVGYEAECLQAYIIARQNTFEEKLSKLGLEKMSIDDVQKMQWETLEREIPTWIKAFKQCNTVYFPGERKLCESVFSCNPSIADSLFTNLTRGVLIQLLTFADAVTVTKRSTEKLFKFLDMYETFRDLAPCMDGLLSDEFLSDTSDIRCRLGVLAVSIFFDLENSIRSDNVKTPVPGGAIHPLTRYTMNYIKYICDYKDTLEQVFREHQKMEQSDASTGSDNADRETPNSADQTEKPSPFAAQLVKVLDLLTSNLDAKSKLYKDLSLSYIFLMNNGRYIMQKIKGSTEIYHLIADTWCRKRSYDLRQYHKNYQRETWNKVLGCLRDEGLQVNGKVMKPVLKERFKSFNAMFEEIHKTQASWVVSDEQLQSELRVSISAIMIPAYRSFIGRYSQYFSPGRQTEKYIKFGPEDVETYINELFEGNPSSMVKRR</sequence>
<evidence type="ECO:0000256" key="1">
    <source>
        <dbReference type="ARBA" id="ARBA00006756"/>
    </source>
</evidence>
<dbReference type="GO" id="GO:0015031">
    <property type="term" value="P:protein transport"/>
    <property type="evidence" value="ECO:0007669"/>
    <property type="project" value="UniProtKB-KW"/>
</dbReference>
<feature type="region of interest" description="Disordered" evidence="4">
    <location>
        <begin position="193"/>
        <end position="225"/>
    </location>
</feature>
<comment type="function">
    <text evidence="3">Component of the exocyst complex.</text>
</comment>
<dbReference type="GO" id="GO:0005546">
    <property type="term" value="F:phosphatidylinositol-4,5-bisphosphate binding"/>
    <property type="evidence" value="ECO:0007669"/>
    <property type="project" value="InterPro"/>
</dbReference>
<feature type="domain" description="Exocyst complex subunit Exo70 C-terminal" evidence="5">
    <location>
        <begin position="298"/>
        <end position="664"/>
    </location>
</feature>
<organism evidence="6 7">
    <name type="scientific">Nelumbo nucifera</name>
    <name type="common">Sacred lotus</name>
    <dbReference type="NCBI Taxonomy" id="4432"/>
    <lineage>
        <taxon>Eukaryota</taxon>
        <taxon>Viridiplantae</taxon>
        <taxon>Streptophyta</taxon>
        <taxon>Embryophyta</taxon>
        <taxon>Tracheophyta</taxon>
        <taxon>Spermatophyta</taxon>
        <taxon>Magnoliopsida</taxon>
        <taxon>Proteales</taxon>
        <taxon>Nelumbonaceae</taxon>
        <taxon>Nelumbo</taxon>
    </lineage>
</organism>
<dbReference type="eggNOG" id="KOG2344">
    <property type="taxonomic scope" value="Eukaryota"/>
</dbReference>
<feature type="region of interest" description="Disordered" evidence="4">
    <location>
        <begin position="1"/>
        <end position="62"/>
    </location>
</feature>
<evidence type="ECO:0000256" key="2">
    <source>
        <dbReference type="ARBA" id="ARBA00022448"/>
    </source>
</evidence>
<dbReference type="PANTHER" id="PTHR12542:SF127">
    <property type="entry name" value="EXOCYST COMPLEX COMPONENT EXO70C1"/>
    <property type="match status" value="1"/>
</dbReference>
<protein>
    <recommendedName>
        <fullName evidence="3">Exocyst subunit Exo70 family protein</fullName>
    </recommendedName>
</protein>
<dbReference type="GO" id="GO:0000145">
    <property type="term" value="C:exocyst"/>
    <property type="evidence" value="ECO:0000318"/>
    <property type="project" value="GO_Central"/>
</dbReference>
<dbReference type="KEGG" id="nnu:104592005"/>
<dbReference type="FunFam" id="1.20.1280.170:FF:000003">
    <property type="entry name" value="Exocyst subunit Exo70 family protein"/>
    <property type="match status" value="1"/>
</dbReference>
<dbReference type="Pfam" id="PF03081">
    <property type="entry name" value="Exo70_C"/>
    <property type="match status" value="1"/>
</dbReference>
<dbReference type="Pfam" id="PF20669">
    <property type="entry name" value="Exo70_N"/>
    <property type="match status" value="1"/>
</dbReference>
<dbReference type="InterPro" id="IPR016159">
    <property type="entry name" value="Cullin_repeat-like_dom_sf"/>
</dbReference>
<dbReference type="Proteomes" id="UP000189703">
    <property type="component" value="Unplaced"/>
</dbReference>
<dbReference type="GeneID" id="104592005"/>
<gene>
    <name evidence="7" type="primary">LOC104592005</name>
</gene>
<dbReference type="Gene3D" id="1.20.1280.170">
    <property type="entry name" value="Exocyst complex component Exo70"/>
    <property type="match status" value="1"/>
</dbReference>
<keyword evidence="3" id="KW-0268">Exocytosis</keyword>
<dbReference type="AlphaFoldDB" id="A0A1U7ZA28"/>
<comment type="similarity">
    <text evidence="1 3">Belongs to the EXO70 family.</text>
</comment>
<accession>A0A1U7ZA28</accession>
<evidence type="ECO:0000256" key="3">
    <source>
        <dbReference type="RuleBase" id="RU365026"/>
    </source>
</evidence>
<dbReference type="GO" id="GO:0006887">
    <property type="term" value="P:exocytosis"/>
    <property type="evidence" value="ECO:0000318"/>
    <property type="project" value="GO_Central"/>
</dbReference>
<keyword evidence="2 3" id="KW-0813">Transport</keyword>
<evidence type="ECO:0000313" key="7">
    <source>
        <dbReference type="RefSeq" id="XP_010249452.1"/>
    </source>
</evidence>
<reference evidence="7" key="1">
    <citation type="submission" date="2025-08" db="UniProtKB">
        <authorList>
            <consortium name="RefSeq"/>
        </authorList>
    </citation>
    <scope>IDENTIFICATION</scope>
</reference>
<dbReference type="InParanoid" id="A0A1U7ZA28"/>
<feature type="compositionally biased region" description="Polar residues" evidence="4">
    <location>
        <begin position="193"/>
        <end position="216"/>
    </location>
</feature>
<feature type="region of interest" description="Disordered" evidence="4">
    <location>
        <begin position="455"/>
        <end position="482"/>
    </location>
</feature>
<proteinExistence type="inferred from homology"/>
<dbReference type="OMA" id="FPQECAN"/>
<dbReference type="RefSeq" id="XP_010249452.1">
    <property type="nucleotide sequence ID" value="XM_010251150.1"/>
</dbReference>
<dbReference type="FunCoup" id="A0A1U7ZA28">
    <property type="interactions" value="3004"/>
</dbReference>
<dbReference type="InterPro" id="IPR046364">
    <property type="entry name" value="Exo70_C"/>
</dbReference>
<dbReference type="OrthoDB" id="1922221at2759"/>
<dbReference type="STRING" id="4432.A0A1U7ZA28"/>
<feature type="compositionally biased region" description="Basic and acidic residues" evidence="4">
    <location>
        <begin position="41"/>
        <end position="56"/>
    </location>
</feature>